<evidence type="ECO:0000313" key="1">
    <source>
        <dbReference type="EMBL" id="MBP1041798.1"/>
    </source>
</evidence>
<organism evidence="1 2">
    <name type="scientific">Vagococcus allomyrinae</name>
    <dbReference type="NCBI Taxonomy" id="2794353"/>
    <lineage>
        <taxon>Bacteria</taxon>
        <taxon>Bacillati</taxon>
        <taxon>Bacillota</taxon>
        <taxon>Bacilli</taxon>
        <taxon>Lactobacillales</taxon>
        <taxon>Enterococcaceae</taxon>
        <taxon>Vagococcus</taxon>
    </lineage>
</organism>
<accession>A0A940PFC7</accession>
<dbReference type="RefSeq" id="WP_209528319.1">
    <property type="nucleotide sequence ID" value="NZ_JAEEGA010000007.1"/>
</dbReference>
<dbReference type="AlphaFoldDB" id="A0A940PFC7"/>
<keyword evidence="2" id="KW-1185">Reference proteome</keyword>
<gene>
    <name evidence="1" type="ORF">I6N95_12335</name>
</gene>
<comment type="caution">
    <text evidence="1">The sequence shown here is derived from an EMBL/GenBank/DDBJ whole genome shotgun (WGS) entry which is preliminary data.</text>
</comment>
<reference evidence="1" key="1">
    <citation type="submission" date="2020-12" db="EMBL/GenBank/DDBJ databases">
        <title>Vagococcus allomyrinae sp. nov. and Enterococcus lavae sp. nov., isolated from the larvae of Allomyrina dichotoma.</title>
        <authorList>
            <person name="Lee S.D."/>
        </authorList>
    </citation>
    <scope>NUCLEOTIDE SEQUENCE</scope>
    <source>
        <strain evidence="1">BWB3-3</strain>
    </source>
</reference>
<protein>
    <submittedName>
        <fullName evidence="1">Uncharacterized protein</fullName>
    </submittedName>
</protein>
<sequence length="91" mass="10851">MSSKYMNYVGDIINDVEYHGMGEPEGFLEIHMDSQLPFRLYCKMADENWEEVTEEERLELIRQFKDKKSMHSKSDYRYYTIDFHLASLGGL</sequence>
<name>A0A940PFC7_9ENTE</name>
<dbReference type="EMBL" id="JAEEGA010000007">
    <property type="protein sequence ID" value="MBP1041798.1"/>
    <property type="molecule type" value="Genomic_DNA"/>
</dbReference>
<evidence type="ECO:0000313" key="2">
    <source>
        <dbReference type="Proteomes" id="UP000674938"/>
    </source>
</evidence>
<dbReference type="Proteomes" id="UP000674938">
    <property type="component" value="Unassembled WGS sequence"/>
</dbReference>
<proteinExistence type="predicted"/>